<dbReference type="CDD" id="cd12148">
    <property type="entry name" value="fungal_TF_MHR"/>
    <property type="match status" value="1"/>
</dbReference>
<dbReference type="PANTHER" id="PTHR31001">
    <property type="entry name" value="UNCHARACTERIZED TRANSCRIPTIONAL REGULATORY PROTEIN"/>
    <property type="match status" value="1"/>
</dbReference>
<feature type="compositionally biased region" description="Basic and acidic residues" evidence="3">
    <location>
        <begin position="294"/>
        <end position="309"/>
    </location>
</feature>
<dbReference type="Pfam" id="PF00172">
    <property type="entry name" value="Zn_clus"/>
    <property type="match status" value="1"/>
</dbReference>
<proteinExistence type="predicted"/>
<dbReference type="EMBL" id="OOIN01000002">
    <property type="protein sequence ID" value="SPO21120.1"/>
    <property type="molecule type" value="Genomic_DNA"/>
</dbReference>
<feature type="region of interest" description="Disordered" evidence="3">
    <location>
        <begin position="1303"/>
        <end position="1332"/>
    </location>
</feature>
<dbReference type="PROSITE" id="PS50048">
    <property type="entry name" value="ZN2_CY6_FUNGAL_2"/>
    <property type="match status" value="1"/>
</dbReference>
<feature type="compositionally biased region" description="Basic and acidic residues" evidence="3">
    <location>
        <begin position="564"/>
        <end position="585"/>
    </location>
</feature>
<dbReference type="SUPFAM" id="SSF57701">
    <property type="entry name" value="Zn2/Cys6 DNA-binding domain"/>
    <property type="match status" value="1"/>
</dbReference>
<feature type="compositionally biased region" description="Basic and acidic residues" evidence="3">
    <location>
        <begin position="43"/>
        <end position="52"/>
    </location>
</feature>
<comment type="subcellular location">
    <subcellularLocation>
        <location evidence="1">Nucleus</location>
    </subcellularLocation>
</comment>
<evidence type="ECO:0000256" key="3">
    <source>
        <dbReference type="SAM" id="MobiDB-lite"/>
    </source>
</evidence>
<feature type="region of interest" description="Disordered" evidence="3">
    <location>
        <begin position="452"/>
        <end position="540"/>
    </location>
</feature>
<evidence type="ECO:0000259" key="4">
    <source>
        <dbReference type="PROSITE" id="PS50048"/>
    </source>
</evidence>
<accession>A0A5C3DTY3</accession>
<dbReference type="InterPro" id="IPR036864">
    <property type="entry name" value="Zn2-C6_fun-type_DNA-bd_sf"/>
</dbReference>
<dbReference type="GO" id="GO:0000981">
    <property type="term" value="F:DNA-binding transcription factor activity, RNA polymerase II-specific"/>
    <property type="evidence" value="ECO:0007669"/>
    <property type="project" value="InterPro"/>
</dbReference>
<feature type="compositionally biased region" description="Basic and acidic residues" evidence="3">
    <location>
        <begin position="596"/>
        <end position="609"/>
    </location>
</feature>
<organism evidence="5 6">
    <name type="scientific">Ustilago trichophora</name>
    <dbReference type="NCBI Taxonomy" id="86804"/>
    <lineage>
        <taxon>Eukaryota</taxon>
        <taxon>Fungi</taxon>
        <taxon>Dikarya</taxon>
        <taxon>Basidiomycota</taxon>
        <taxon>Ustilaginomycotina</taxon>
        <taxon>Ustilaginomycetes</taxon>
        <taxon>Ustilaginales</taxon>
        <taxon>Ustilaginaceae</taxon>
        <taxon>Ustilago</taxon>
    </lineage>
</organism>
<dbReference type="GO" id="GO:0008270">
    <property type="term" value="F:zinc ion binding"/>
    <property type="evidence" value="ECO:0007669"/>
    <property type="project" value="InterPro"/>
</dbReference>
<gene>
    <name evidence="5" type="ORF">UTRI_00597</name>
</gene>
<feature type="compositionally biased region" description="Basic and acidic residues" evidence="3">
    <location>
        <begin position="1"/>
        <end position="18"/>
    </location>
</feature>
<dbReference type="InterPro" id="IPR001138">
    <property type="entry name" value="Zn2Cys6_DnaBD"/>
</dbReference>
<dbReference type="OrthoDB" id="3362851at2759"/>
<evidence type="ECO:0000313" key="5">
    <source>
        <dbReference type="EMBL" id="SPO21120.1"/>
    </source>
</evidence>
<evidence type="ECO:0000313" key="6">
    <source>
        <dbReference type="Proteomes" id="UP000324022"/>
    </source>
</evidence>
<feature type="compositionally biased region" description="Polar residues" evidence="3">
    <location>
        <begin position="280"/>
        <end position="289"/>
    </location>
</feature>
<feature type="domain" description="Zn(2)-C6 fungal-type" evidence="4">
    <location>
        <begin position="374"/>
        <end position="406"/>
    </location>
</feature>
<dbReference type="PROSITE" id="PS00463">
    <property type="entry name" value="ZN2_CY6_FUNGAL_1"/>
    <property type="match status" value="1"/>
</dbReference>
<reference evidence="5 6" key="1">
    <citation type="submission" date="2018-03" db="EMBL/GenBank/DDBJ databases">
        <authorList>
            <person name="Guldener U."/>
        </authorList>
    </citation>
    <scope>NUCLEOTIDE SEQUENCE [LARGE SCALE GENOMIC DNA]</scope>
    <source>
        <strain evidence="5 6">NBRC100155</strain>
    </source>
</reference>
<keyword evidence="2" id="KW-0539">Nucleus</keyword>
<dbReference type="GO" id="GO:0005634">
    <property type="term" value="C:nucleus"/>
    <property type="evidence" value="ECO:0007669"/>
    <property type="project" value="UniProtKB-SubCell"/>
</dbReference>
<feature type="compositionally biased region" description="Basic and acidic residues" evidence="3">
    <location>
        <begin position="115"/>
        <end position="126"/>
    </location>
</feature>
<feature type="compositionally biased region" description="Polar residues" evidence="3">
    <location>
        <begin position="1211"/>
        <end position="1232"/>
    </location>
</feature>
<feature type="compositionally biased region" description="Polar residues" evidence="3">
    <location>
        <begin position="351"/>
        <end position="363"/>
    </location>
</feature>
<dbReference type="CDD" id="cd00067">
    <property type="entry name" value="GAL4"/>
    <property type="match status" value="1"/>
</dbReference>
<dbReference type="InterPro" id="IPR050613">
    <property type="entry name" value="Sec_Metabolite_Reg"/>
</dbReference>
<sequence>MPRDSSRGPPLPRDRLLPPHDPSYRAGASGHDEALRMRPQPDLSRRYSRSDLEPPPVPTRGHLGWSDHDPPPGSFSMRDGPPPRSGFSYSRPVDPAGARSGPYPPSDLPRQPRSTRPDHYYNDHPHGMSSSQDGGMMASRLPPHRMARFENEATTTDSRGLNLPDARDPYRPPPGRFSEDPKSRPESYAEPPYYSSRPPIGHAIDPRVEAAPPRVHSPGPVPSAYPTAIPPRRVSNASPPYPADPADPALHRDKRARLDLYSERPQPSSDAMLRPPPLRTSLSQRSIASAASDWVDHADLRERRPRDPMDAPFRGDVSSKGARSADWADAERSQLSRRTSAASHHMIESGPGQSSEPLSNQSNKVKRRKRAVLSCTECKQRKIKCDRNVPNCGSCVRRGVAHLCRWGDERDFLPAAPASNITPSNAALMARIAQLEAQVRVLQSSSSLPSAAHDAAASERSLDQRAAARYGAAESSESRSTRSSGPSSIQNPPDFTSRERNASDGKSRVDSVSGRDAFAQHDEEEDDSEQSDESTESGAENAGDLLQALARGTSLKKNGRLPSARRDQALSDGRKTDASIPERGDGSGGASVRDAASSKDRGFKTEGDGRVSATNRRYSMLPDEELTSTAMLNIFTASSISNKAEALKTKLLEALELLPPRRKTEALIDHYLSEAEPIVHSVHKPSLLKELNQFWVTLDRVRDVNDAASSPPLPDLQFAALLLAICEAACEFMTPAEVLDSEICNSRTSINDQLALLARTSLALLGMGQFVRRPNIWGMQSVIVLRHYCFNRDHREEYIILATMAIKTAEFMGLHRLGSALKDEERWQDEKRASGLAADDGKDAASSSNHRWKILSSTQIHDGLETESDGENLDPDRRVRADMNAMWLPRGVRRRNWDLAATKRYKEGSRVSRELGRKVWFAFATLDWICASHFDRCYYCKDEMFTTQSPQNIDDCDVIDSDSTSCDNNSSSSKNAIRPHRMANDFLDKVRIVSIPTTNSFIPIHIEICHTVRSISDALNHGDESFETVLAIEARFREILRSLPRFFKLDGESEYDPEVHRFHQERPYLSLQRAIIHEYVHHRLLKLHRLYMSRGYWNAKYIHSTRTCIESARVVIGILRALDNAGCRGQRYWIFKFHIFHALLALQVDLLYLARQPVNREILAKRADVVTGLKMLHARTDVEGRNPVLASSLKVIKVLREEERARRAKKTGTSEASAGSDPVTASSPSESTGSHKKSKARDWTGASESTGDLAEHLERRVKETWHSVGVDKLRGQAEVILGMAADARSPVGEIPVRLAAISRTPSTEDDVSLRTAADVNDEARPLANGSGLDDDLAGLRSASLSDQESRDTELDDYLKLLSSYQNPDDAPDGAHFFDVLDDMVFENGSASKVNFGKTAALPLTSDLSPPLPMLRGATDLAAAGAGFDAFAAA</sequence>
<feature type="compositionally biased region" description="Basic and acidic residues" evidence="3">
    <location>
        <begin position="177"/>
        <end position="187"/>
    </location>
</feature>
<dbReference type="PANTHER" id="PTHR31001:SF76">
    <property type="entry name" value="ZN(2)-C6 FUNGAL-TYPE DOMAIN-CONTAINING PROTEIN"/>
    <property type="match status" value="1"/>
</dbReference>
<dbReference type="Proteomes" id="UP000324022">
    <property type="component" value="Unassembled WGS sequence"/>
</dbReference>
<feature type="region of interest" description="Disordered" evidence="3">
    <location>
        <begin position="1204"/>
        <end position="1251"/>
    </location>
</feature>
<protein>
    <recommendedName>
        <fullName evidence="4">Zn(2)-C6 fungal-type domain-containing protein</fullName>
    </recommendedName>
</protein>
<keyword evidence="6" id="KW-1185">Reference proteome</keyword>
<feature type="compositionally biased region" description="Basic and acidic residues" evidence="3">
    <location>
        <begin position="496"/>
        <end position="509"/>
    </location>
</feature>
<evidence type="ECO:0000256" key="2">
    <source>
        <dbReference type="ARBA" id="ARBA00023242"/>
    </source>
</evidence>
<evidence type="ECO:0000256" key="1">
    <source>
        <dbReference type="ARBA" id="ARBA00004123"/>
    </source>
</evidence>
<feature type="region of interest" description="Disordered" evidence="3">
    <location>
        <begin position="552"/>
        <end position="615"/>
    </location>
</feature>
<name>A0A5C3DTY3_9BASI</name>
<feature type="compositionally biased region" description="Acidic residues" evidence="3">
    <location>
        <begin position="522"/>
        <end position="535"/>
    </location>
</feature>
<dbReference type="Gene3D" id="4.10.240.10">
    <property type="entry name" value="Zn(2)-C6 fungal-type DNA-binding domain"/>
    <property type="match status" value="1"/>
</dbReference>
<feature type="region of interest" description="Disordered" evidence="3">
    <location>
        <begin position="1"/>
        <end position="371"/>
    </location>
</feature>
<dbReference type="SMART" id="SM00066">
    <property type="entry name" value="GAL4"/>
    <property type="match status" value="1"/>
</dbReference>